<feature type="transmembrane region" description="Helical" evidence="5">
    <location>
        <begin position="123"/>
        <end position="143"/>
    </location>
</feature>
<evidence type="ECO:0000259" key="7">
    <source>
        <dbReference type="Pfam" id="PF07291"/>
    </source>
</evidence>
<feature type="chain" id="PRO_5039508222" description="Methylamine utilisation protein MauE domain-containing protein" evidence="6">
    <location>
        <begin position="24"/>
        <end position="276"/>
    </location>
</feature>
<dbReference type="GO" id="GO:0016020">
    <property type="term" value="C:membrane"/>
    <property type="evidence" value="ECO:0007669"/>
    <property type="project" value="UniProtKB-SubCell"/>
</dbReference>
<keyword evidence="3 5" id="KW-1133">Transmembrane helix</keyword>
<keyword evidence="2 5" id="KW-0812">Transmembrane</keyword>
<evidence type="ECO:0000256" key="4">
    <source>
        <dbReference type="ARBA" id="ARBA00023136"/>
    </source>
</evidence>
<evidence type="ECO:0000256" key="5">
    <source>
        <dbReference type="SAM" id="Phobius"/>
    </source>
</evidence>
<evidence type="ECO:0000313" key="8">
    <source>
        <dbReference type="EMBL" id="RBQ21274.1"/>
    </source>
</evidence>
<accession>A0A366M6P3</accession>
<feature type="transmembrane region" description="Helical" evidence="5">
    <location>
        <begin position="149"/>
        <end position="169"/>
    </location>
</feature>
<dbReference type="AlphaFoldDB" id="A0A366M6P3"/>
<comment type="subcellular location">
    <subcellularLocation>
        <location evidence="1">Membrane</location>
        <topology evidence="1">Multi-pass membrane protein</topology>
    </subcellularLocation>
</comment>
<sequence>MPATVASAQLPLVVLLLALGSAAKVATIRADAEPGGLTRLGPAVLVPERWRVPAFAICAAGELTLAAGMTFTTHPFFRWATAGFFAMSTYVLVDLRRRRPDVGCGCFGEVSSRPIGVRSIGRTVLLTAMAAGTLVYPGTGWAAMSGITWTMAGCMAVGLALLAVFSPELEEALARLRHRAPCEQRPLAPGTALSRLRASAAWDDHRMLLTGGEPVDSWRELCWRFFAFAGRTPDGAPVDVVFAVYLSGRRPPVRAAVVSADGVPVEPLRESIPVSA</sequence>
<dbReference type="Proteomes" id="UP000253303">
    <property type="component" value="Unassembled WGS sequence"/>
</dbReference>
<gene>
    <name evidence="8" type="ORF">DP939_00665</name>
</gene>
<dbReference type="EMBL" id="QMEY01000001">
    <property type="protein sequence ID" value="RBQ21274.1"/>
    <property type="molecule type" value="Genomic_DNA"/>
</dbReference>
<proteinExistence type="predicted"/>
<keyword evidence="6" id="KW-0732">Signal</keyword>
<evidence type="ECO:0000256" key="6">
    <source>
        <dbReference type="SAM" id="SignalP"/>
    </source>
</evidence>
<evidence type="ECO:0000256" key="3">
    <source>
        <dbReference type="ARBA" id="ARBA00022989"/>
    </source>
</evidence>
<protein>
    <recommendedName>
        <fullName evidence="7">Methylamine utilisation protein MauE domain-containing protein</fullName>
    </recommendedName>
</protein>
<evidence type="ECO:0000256" key="1">
    <source>
        <dbReference type="ARBA" id="ARBA00004141"/>
    </source>
</evidence>
<evidence type="ECO:0000256" key="2">
    <source>
        <dbReference type="ARBA" id="ARBA00022692"/>
    </source>
</evidence>
<comment type="caution">
    <text evidence="8">The sequence shown here is derived from an EMBL/GenBank/DDBJ whole genome shotgun (WGS) entry which is preliminary data.</text>
</comment>
<feature type="transmembrane region" description="Helical" evidence="5">
    <location>
        <begin position="76"/>
        <end position="93"/>
    </location>
</feature>
<evidence type="ECO:0000313" key="9">
    <source>
        <dbReference type="Proteomes" id="UP000253303"/>
    </source>
</evidence>
<dbReference type="GO" id="GO:0030416">
    <property type="term" value="P:methylamine metabolic process"/>
    <property type="evidence" value="ECO:0007669"/>
    <property type="project" value="InterPro"/>
</dbReference>
<reference evidence="8 9" key="1">
    <citation type="submission" date="2018-06" db="EMBL/GenBank/DDBJ databases">
        <title>Sphaerisporangium craniellae sp. nov., isolated from a marine sponge in the South China Sea.</title>
        <authorList>
            <person name="Li L."/>
        </authorList>
    </citation>
    <scope>NUCLEOTIDE SEQUENCE [LARGE SCALE GENOMIC DNA]</scope>
    <source>
        <strain evidence="8 9">LHW63015</strain>
    </source>
</reference>
<dbReference type="RefSeq" id="WP_113977575.1">
    <property type="nucleotide sequence ID" value="NZ_QMEY01000001.1"/>
</dbReference>
<keyword evidence="9" id="KW-1185">Reference proteome</keyword>
<dbReference type="InterPro" id="IPR009908">
    <property type="entry name" value="Methylamine_util_MauE"/>
</dbReference>
<feature type="domain" description="Methylamine utilisation protein MauE" evidence="7">
    <location>
        <begin position="8"/>
        <end position="133"/>
    </location>
</feature>
<dbReference type="OrthoDB" id="3474716at2"/>
<dbReference type="Pfam" id="PF07291">
    <property type="entry name" value="MauE"/>
    <property type="match status" value="1"/>
</dbReference>
<organism evidence="8 9">
    <name type="scientific">Spongiactinospora rosea</name>
    <dbReference type="NCBI Taxonomy" id="2248750"/>
    <lineage>
        <taxon>Bacteria</taxon>
        <taxon>Bacillati</taxon>
        <taxon>Actinomycetota</taxon>
        <taxon>Actinomycetes</taxon>
        <taxon>Streptosporangiales</taxon>
        <taxon>Streptosporangiaceae</taxon>
        <taxon>Spongiactinospora</taxon>
    </lineage>
</organism>
<keyword evidence="4 5" id="KW-0472">Membrane</keyword>
<name>A0A366M6P3_9ACTN</name>
<feature type="signal peptide" evidence="6">
    <location>
        <begin position="1"/>
        <end position="23"/>
    </location>
</feature>